<gene>
    <name evidence="1" type="primary">64</name>
    <name evidence="1" type="ORF">SEA_VIACONLECTUS_64</name>
</gene>
<keyword evidence="2" id="KW-1185">Reference proteome</keyword>
<protein>
    <submittedName>
        <fullName evidence="1">Uncharacterized protein</fullName>
    </submittedName>
</protein>
<evidence type="ECO:0000313" key="2">
    <source>
        <dbReference type="Proteomes" id="UP001060371"/>
    </source>
</evidence>
<name>A0A976UE79_9CAUD</name>
<sequence>MTRAHPPGWPHCDQCGHAWCLHGEDGCLVKRCQCWRTDDSHAVASPCTHHHDH</sequence>
<evidence type="ECO:0000313" key="1">
    <source>
        <dbReference type="EMBL" id="UVG35027.1"/>
    </source>
</evidence>
<organism evidence="1 2">
    <name type="scientific">Gordonia phage ViaConlectus</name>
    <dbReference type="NCBI Taxonomy" id="2972515"/>
    <lineage>
        <taxon>Viruses</taxon>
        <taxon>Duplodnaviria</taxon>
        <taxon>Heunggongvirae</taxon>
        <taxon>Uroviricota</taxon>
        <taxon>Caudoviricetes</taxon>
        <taxon>Stackebrandtviridae</taxon>
        <taxon>Schenleyvirinae</taxon>
        <taxon>Zitchvirus</taxon>
        <taxon>Zitchvirus viaconlectus</taxon>
    </lineage>
</organism>
<dbReference type="EMBL" id="OP068342">
    <property type="protein sequence ID" value="UVG35027.1"/>
    <property type="molecule type" value="Genomic_DNA"/>
</dbReference>
<reference evidence="1" key="1">
    <citation type="submission" date="2022-07" db="EMBL/GenBank/DDBJ databases">
        <authorList>
            <person name="Adams L.M."/>
            <person name="Freeman R.E."/>
            <person name="Laschanzky S.A."/>
            <person name="Martinez L.Angel."/>
            <person name="Morben M.S."/>
            <person name="Bowder D.M."/>
            <person name="Doyle E.L."/>
            <person name="Butela K.A."/>
            <person name="Garlena R.A."/>
            <person name="Russell D.A."/>
            <person name="Jacobs-Sera D."/>
            <person name="Hatfull G.F."/>
        </authorList>
    </citation>
    <scope>NUCLEOTIDE SEQUENCE</scope>
</reference>
<accession>A0A976UE79</accession>
<proteinExistence type="predicted"/>
<dbReference type="Proteomes" id="UP001060371">
    <property type="component" value="Segment"/>
</dbReference>